<dbReference type="OrthoDB" id="5275938at2759"/>
<proteinExistence type="predicted"/>
<accession>A0A8T9CEP8</accession>
<name>A0A8T9CEP8_9HELO</name>
<sequence>MSNWDTVAMPTAKDFLFKGGDVRIAITVAGQVMHGMVSSHALAMASPVWNKFVFPPFARLPAEDEDGFKEVKSRTQKAKDKDKRAVEELDFKEDDVDTLLILFRIVHLQFGDIPVSLTLDALHQVAVLCDMYDCAGLVQPWLGQWLSDGERAASNTSGDKWVFITWALGNKLVFEKSTSRIVREISVNNEGQAFGLTGELLSEKMPSNVLDNILEIRQKSIQKLLDIPYHELGRYRNGSIVCARRSGNCNALQYGESLIMQLEKLQLYPVKEGNQVHISVDSLATKIKSISTPYLPANLYGSHTYCGKHNVDDEVGKVVNNISCPTLDVHRQKLEKRR</sequence>
<keyword evidence="2" id="KW-1185">Reference proteome</keyword>
<organism evidence="1 2">
    <name type="scientific">Lachnellula suecica</name>
    <dbReference type="NCBI Taxonomy" id="602035"/>
    <lineage>
        <taxon>Eukaryota</taxon>
        <taxon>Fungi</taxon>
        <taxon>Dikarya</taxon>
        <taxon>Ascomycota</taxon>
        <taxon>Pezizomycotina</taxon>
        <taxon>Leotiomycetes</taxon>
        <taxon>Helotiales</taxon>
        <taxon>Lachnaceae</taxon>
        <taxon>Lachnellula</taxon>
    </lineage>
</organism>
<evidence type="ECO:0000313" key="1">
    <source>
        <dbReference type="EMBL" id="TVY84255.1"/>
    </source>
</evidence>
<reference evidence="1 2" key="1">
    <citation type="submission" date="2018-05" db="EMBL/GenBank/DDBJ databases">
        <title>Genome sequencing and assembly of the regulated plant pathogen Lachnellula willkommii and related sister species for the development of diagnostic species identification markers.</title>
        <authorList>
            <person name="Giroux E."/>
            <person name="Bilodeau G."/>
        </authorList>
    </citation>
    <scope>NUCLEOTIDE SEQUENCE [LARGE SCALE GENOMIC DNA]</scope>
    <source>
        <strain evidence="1 2">CBS 268.59</strain>
    </source>
</reference>
<dbReference type="AlphaFoldDB" id="A0A8T9CEP8"/>
<dbReference type="EMBL" id="QGMK01000101">
    <property type="protein sequence ID" value="TVY84255.1"/>
    <property type="molecule type" value="Genomic_DNA"/>
</dbReference>
<comment type="caution">
    <text evidence="1">The sequence shown here is derived from an EMBL/GenBank/DDBJ whole genome shotgun (WGS) entry which is preliminary data.</text>
</comment>
<protein>
    <submittedName>
        <fullName evidence="1">Uncharacterized protein</fullName>
    </submittedName>
</protein>
<gene>
    <name evidence="1" type="ORF">LSUE1_G001356</name>
</gene>
<dbReference type="Proteomes" id="UP000469558">
    <property type="component" value="Unassembled WGS sequence"/>
</dbReference>
<evidence type="ECO:0000313" key="2">
    <source>
        <dbReference type="Proteomes" id="UP000469558"/>
    </source>
</evidence>